<proteinExistence type="predicted"/>
<dbReference type="SUPFAM" id="SSF52540">
    <property type="entry name" value="P-loop containing nucleoside triphosphate hydrolases"/>
    <property type="match status" value="1"/>
</dbReference>
<gene>
    <name evidence="1" type="ORF">FOC49_04745</name>
</gene>
<dbReference type="EMBL" id="CP046314">
    <property type="protein sequence ID" value="QGS09228.1"/>
    <property type="molecule type" value="Genomic_DNA"/>
</dbReference>
<sequence length="280" mass="32521">MTLEFREYKKKIKKNIFLELDFKVSTGEILTIISNNTLELDSLKDSFKRRTKFKGEITFDNIDINEEKLIFSEDFGFYNHLSLEKNLLSLSKILGLTVPKDDIIGGLDLLELDPNKKYQQLLENEKIKFHTLFSVLINQNILILDYSKDNLTKDDKKALRELILEHSNNANIIILDTILNQYNNIADNVLVISDGEKSYYGLLDDLLIIKKLAAISVSHQKDLDNILQDYQYTIYNDKEIVVREEVLEDVVYLLLKNNIEISQIRNLGERIKLYEGEGVL</sequence>
<dbReference type="GO" id="GO:0005524">
    <property type="term" value="F:ATP binding"/>
    <property type="evidence" value="ECO:0007669"/>
    <property type="project" value="UniProtKB-KW"/>
</dbReference>
<organism evidence="1 2">
    <name type="scientific">Gemella morbillorum</name>
    <dbReference type="NCBI Taxonomy" id="29391"/>
    <lineage>
        <taxon>Bacteria</taxon>
        <taxon>Bacillati</taxon>
        <taxon>Bacillota</taxon>
        <taxon>Bacilli</taxon>
        <taxon>Bacillales</taxon>
        <taxon>Gemellaceae</taxon>
        <taxon>Gemella</taxon>
    </lineage>
</organism>
<dbReference type="Proteomes" id="UP000425411">
    <property type="component" value="Chromosome"/>
</dbReference>
<keyword evidence="1" id="KW-0067">ATP-binding</keyword>
<reference evidence="1 2" key="1">
    <citation type="submission" date="2019-11" db="EMBL/GenBank/DDBJ databases">
        <title>FDA dAtabase for Regulatory Grade micrObial Sequences (FDA-ARGOS): Supporting development and validation of Infectious Disease Dx tests.</title>
        <authorList>
            <person name="Turner S."/>
            <person name="Byrd R."/>
            <person name="Tallon L."/>
            <person name="Sadzewicz L."/>
            <person name="Vavikolanu K."/>
            <person name="Mehta A."/>
            <person name="Aluvathingal J."/>
            <person name="Nadendla S."/>
            <person name="Myers T."/>
            <person name="Yan Y."/>
            <person name="Sichtig H."/>
        </authorList>
    </citation>
    <scope>NUCLEOTIDE SEQUENCE [LARGE SCALE GENOMIC DNA]</scope>
    <source>
        <strain evidence="1 2">FDAARGOS_741</strain>
    </source>
</reference>
<dbReference type="InterPro" id="IPR027417">
    <property type="entry name" value="P-loop_NTPase"/>
</dbReference>
<dbReference type="Gene3D" id="3.40.50.300">
    <property type="entry name" value="P-loop containing nucleotide triphosphate hydrolases"/>
    <property type="match status" value="1"/>
</dbReference>
<protein>
    <submittedName>
        <fullName evidence="1">ABC transporter ATP-binding protein</fullName>
    </submittedName>
</protein>
<name>A0AAP9HCM0_9BACL</name>
<keyword evidence="2" id="KW-1185">Reference proteome</keyword>
<dbReference type="RefSeq" id="WP_155951675.1">
    <property type="nucleotide sequence ID" value="NZ_CP046314.1"/>
</dbReference>
<keyword evidence="1" id="KW-0547">Nucleotide-binding</keyword>
<evidence type="ECO:0000313" key="1">
    <source>
        <dbReference type="EMBL" id="QGS09228.1"/>
    </source>
</evidence>
<dbReference type="AlphaFoldDB" id="A0AAP9HCM0"/>
<accession>A0AAP9HCM0</accession>
<evidence type="ECO:0000313" key="2">
    <source>
        <dbReference type="Proteomes" id="UP000425411"/>
    </source>
</evidence>